<evidence type="ECO:0000256" key="2">
    <source>
        <dbReference type="SAM" id="MobiDB-lite"/>
    </source>
</evidence>
<dbReference type="OMA" id="CNTFFEL"/>
<dbReference type="EMBL" id="AGNL01005390">
    <property type="protein sequence ID" value="EJK72735.1"/>
    <property type="molecule type" value="Genomic_DNA"/>
</dbReference>
<keyword evidence="1" id="KW-0175">Coiled coil</keyword>
<comment type="caution">
    <text evidence="3">The sequence shown here is derived from an EMBL/GenBank/DDBJ whole genome shotgun (WGS) entry which is preliminary data.</text>
</comment>
<feature type="region of interest" description="Disordered" evidence="2">
    <location>
        <begin position="201"/>
        <end position="261"/>
    </location>
</feature>
<proteinExistence type="predicted"/>
<feature type="compositionally biased region" description="Polar residues" evidence="2">
    <location>
        <begin position="691"/>
        <end position="701"/>
    </location>
</feature>
<dbReference type="OrthoDB" id="10638769at2759"/>
<feature type="coiled-coil region" evidence="1">
    <location>
        <begin position="113"/>
        <end position="140"/>
    </location>
</feature>
<dbReference type="Proteomes" id="UP000266841">
    <property type="component" value="Unassembled WGS sequence"/>
</dbReference>
<organism evidence="3 4">
    <name type="scientific">Thalassiosira oceanica</name>
    <name type="common">Marine diatom</name>
    <dbReference type="NCBI Taxonomy" id="159749"/>
    <lineage>
        <taxon>Eukaryota</taxon>
        <taxon>Sar</taxon>
        <taxon>Stramenopiles</taxon>
        <taxon>Ochrophyta</taxon>
        <taxon>Bacillariophyta</taxon>
        <taxon>Coscinodiscophyceae</taxon>
        <taxon>Thalassiosirophycidae</taxon>
        <taxon>Thalassiosirales</taxon>
        <taxon>Thalassiosiraceae</taxon>
        <taxon>Thalassiosira</taxon>
    </lineage>
</organism>
<dbReference type="eggNOG" id="ENOG502T619">
    <property type="taxonomic scope" value="Eukaryota"/>
</dbReference>
<evidence type="ECO:0000256" key="1">
    <source>
        <dbReference type="SAM" id="Coils"/>
    </source>
</evidence>
<gene>
    <name evidence="3" type="ORF">THAOC_05701</name>
</gene>
<sequence length="949" mass="105883">MNEVDEFEDGIDYSSINLAQISPSKCSHARATSRGLLVSNHQCQQRQSPGGGPQQHSFARLPAASGILHNATTCNHQRRDGDCMSATASGKTLSGQAHGAEPVVPESVNYESTAELRRQIQELQSQLDSKDDQIFELEATAATSKAESSHLTKKAEAAAQNRVHLVEEELRRSRTEALKFKNNWLKQRKRVLELEKNKQDVTNQNLDTNNSLPGRDEGKVSAWGMPPDVRVSPNLGASASKKNEPMLEEAGGGGEYEVGSSSNLSGIKRKTGQEPAFVEPTTFTACEKSRPLETIHQRTARHILSQIEVASYRLSNEFDIPKEDESEIGSAEEELKDENTRLKRVLRHEQMKSLRSDVQRGGEIEQSVQSLLYLMSEAPSSSGSMSTSGLVYTLIQKLNSLFWSSSMDKYQTDDDGDQVMQSETDRLSLSLMVSSKALPMRQRRSESAYVSYSNISWRGALFIMHVMHDVLLLSGSARESLRWWLYHSHQSSEGVGSDCRQVEPPAQVESSRITGLPSGFLARRSRRDRNEVLWSSTCRSTHQTVGWDPTTMTQPCNTFFELLVSLMRGNFASLDDTLIVERALLRSLQLKSVELMMVLLRDAPPFDQTGANQGNGTPYLWKYIFESLITTDATSSNQIGDLFSVWEESDNSFDHILGNGRKHGTRLLSEATNNKDPSEKQHSCSRGIKLSHQSNDSSEPIKNVVNQNQSERIVLEVKTRVIELLGHFIERSSSVQQRVYEVVDGERSPHVSKRLLAAVLDDFDERIIPLLSSECTTSDCIDVERHLYLCTSCIDFILVLLDSDEGTRLVRMQMRLETTDDDWSQWSQSSIGCMTRLLNQALIYGECLVGSHSTVDPGILSQMNAIVDKSVRFFNAMLSIVHKKQRGSSRVSSFLALISENRDLFVSCCHRIAAAAGTADTFLEVGVTMKYDVSVFLDEVEADLSEEGK</sequence>
<accession>K0T532</accession>
<feature type="compositionally biased region" description="Polar residues" evidence="2">
    <location>
        <begin position="201"/>
        <end position="212"/>
    </location>
</feature>
<evidence type="ECO:0000313" key="4">
    <source>
        <dbReference type="Proteomes" id="UP000266841"/>
    </source>
</evidence>
<protein>
    <submittedName>
        <fullName evidence="3">Uncharacterized protein</fullName>
    </submittedName>
</protein>
<keyword evidence="4" id="KW-1185">Reference proteome</keyword>
<reference evidence="3 4" key="1">
    <citation type="journal article" date="2012" name="Genome Biol.">
        <title>Genome and low-iron response of an oceanic diatom adapted to chronic iron limitation.</title>
        <authorList>
            <person name="Lommer M."/>
            <person name="Specht M."/>
            <person name="Roy A.S."/>
            <person name="Kraemer L."/>
            <person name="Andreson R."/>
            <person name="Gutowska M.A."/>
            <person name="Wolf J."/>
            <person name="Bergner S.V."/>
            <person name="Schilhabel M.B."/>
            <person name="Klostermeier U.C."/>
            <person name="Beiko R.G."/>
            <person name="Rosenstiel P."/>
            <person name="Hippler M."/>
            <person name="Laroche J."/>
        </authorList>
    </citation>
    <scope>NUCLEOTIDE SEQUENCE [LARGE SCALE GENOMIC DNA]</scope>
    <source>
        <strain evidence="3 4">CCMP1005</strain>
    </source>
</reference>
<name>K0T532_THAOC</name>
<dbReference type="AlphaFoldDB" id="K0T532"/>
<feature type="region of interest" description="Disordered" evidence="2">
    <location>
        <begin position="671"/>
        <end position="701"/>
    </location>
</feature>
<evidence type="ECO:0000313" key="3">
    <source>
        <dbReference type="EMBL" id="EJK72735.1"/>
    </source>
</evidence>